<dbReference type="CDD" id="cd05247">
    <property type="entry name" value="UDP_G4E_1_SDR_e"/>
    <property type="match status" value="1"/>
</dbReference>
<sequence length="341" mass="37516">MDKILVTGGLGFIGSHTVVELQNEGYEVVIIDDLSNSSISVLDGITSISGKKPLFEKLDLKEKAGVENFFAKHNDIKGVIHFAASKAVGESVKEPLLYYENNISTLVYILKELKKLRAASFIFSSSCTVYGQADELPITENAPVKQAESPYGNTKQIGEEIISDTCKVTPNLKAIALRYFNPVGAHESVNIGELPIGVPQNLVPFITQTAIGLREQLSVFGDDYPTPDGTCIRDYIHVVDLAKAHVVALGRLLKNKNKSNYETFNLGTGKGSSVLEVVKSFEKVSGEKLNYKIVGRREGDIISAYADTTKANDELGWKTKLSLDDAMRSAWNWEQKVRRNK</sequence>
<evidence type="ECO:0000256" key="5">
    <source>
        <dbReference type="ARBA" id="ARBA00013189"/>
    </source>
</evidence>
<comment type="caution">
    <text evidence="11">The sequence shown here is derived from an EMBL/GenBank/DDBJ whole genome shotgun (WGS) entry which is preliminary data.</text>
</comment>
<comment type="similarity">
    <text evidence="4 9">Belongs to the NAD(P)-dependent epimerase/dehydratase family.</text>
</comment>
<accession>A0ABV0AGQ9</accession>
<comment type="subunit">
    <text evidence="9">Homodimer.</text>
</comment>
<dbReference type="Proteomes" id="UP001416393">
    <property type="component" value="Unassembled WGS sequence"/>
</dbReference>
<dbReference type="InterPro" id="IPR016040">
    <property type="entry name" value="NAD(P)-bd_dom"/>
</dbReference>
<dbReference type="Pfam" id="PF16363">
    <property type="entry name" value="GDP_Man_Dehyd"/>
    <property type="match status" value="1"/>
</dbReference>
<organism evidence="11 12">
    <name type="scientific">Mariniflexile soesokkakense</name>
    <dbReference type="NCBI Taxonomy" id="1343160"/>
    <lineage>
        <taxon>Bacteria</taxon>
        <taxon>Pseudomonadati</taxon>
        <taxon>Bacteroidota</taxon>
        <taxon>Flavobacteriia</taxon>
        <taxon>Flavobacteriales</taxon>
        <taxon>Flavobacteriaceae</taxon>
        <taxon>Mariniflexile</taxon>
    </lineage>
</organism>
<dbReference type="InterPro" id="IPR036291">
    <property type="entry name" value="NAD(P)-bd_dom_sf"/>
</dbReference>
<proteinExistence type="inferred from homology"/>
<evidence type="ECO:0000259" key="10">
    <source>
        <dbReference type="Pfam" id="PF16363"/>
    </source>
</evidence>
<dbReference type="PANTHER" id="PTHR43725">
    <property type="entry name" value="UDP-GLUCOSE 4-EPIMERASE"/>
    <property type="match status" value="1"/>
</dbReference>
<evidence type="ECO:0000313" key="12">
    <source>
        <dbReference type="Proteomes" id="UP001416393"/>
    </source>
</evidence>
<evidence type="ECO:0000256" key="3">
    <source>
        <dbReference type="ARBA" id="ARBA00004947"/>
    </source>
</evidence>
<protein>
    <recommendedName>
        <fullName evidence="6 9">UDP-glucose 4-epimerase</fullName>
        <ecNumber evidence="5 9">5.1.3.2</ecNumber>
    </recommendedName>
</protein>
<dbReference type="PANTHER" id="PTHR43725:SF47">
    <property type="entry name" value="UDP-GLUCOSE 4-EPIMERASE"/>
    <property type="match status" value="1"/>
</dbReference>
<dbReference type="PRINTS" id="PR01713">
    <property type="entry name" value="NUCEPIMERASE"/>
</dbReference>
<dbReference type="EMBL" id="JAZHYP010000007">
    <property type="protein sequence ID" value="MEN3324720.1"/>
    <property type="molecule type" value="Genomic_DNA"/>
</dbReference>
<gene>
    <name evidence="11" type="primary">galE</name>
    <name evidence="11" type="ORF">VP395_13340</name>
</gene>
<dbReference type="Gene3D" id="3.90.25.10">
    <property type="entry name" value="UDP-galactose 4-epimerase, domain 1"/>
    <property type="match status" value="1"/>
</dbReference>
<name>A0ABV0AGQ9_9FLAO</name>
<comment type="catalytic activity">
    <reaction evidence="1 9">
        <text>UDP-alpha-D-glucose = UDP-alpha-D-galactose</text>
        <dbReference type="Rhea" id="RHEA:22168"/>
        <dbReference type="ChEBI" id="CHEBI:58885"/>
        <dbReference type="ChEBI" id="CHEBI:66914"/>
        <dbReference type="EC" id="5.1.3.2"/>
    </reaction>
</comment>
<reference evidence="11 12" key="1">
    <citation type="submission" date="2024-01" db="EMBL/GenBank/DDBJ databases">
        <title>Mariniflexile litorale sp. nov., isolated from the shallow sediments of the Sea of Japan.</title>
        <authorList>
            <person name="Romanenko L."/>
            <person name="Bystritskaya E."/>
            <person name="Isaeva M."/>
        </authorList>
    </citation>
    <scope>NUCLEOTIDE SEQUENCE [LARGE SCALE GENOMIC DNA]</scope>
    <source>
        <strain evidence="11 12">KCTC 32427</strain>
    </source>
</reference>
<dbReference type="GO" id="GO:0003978">
    <property type="term" value="F:UDP-glucose 4-epimerase activity"/>
    <property type="evidence" value="ECO:0007669"/>
    <property type="project" value="UniProtKB-EC"/>
</dbReference>
<dbReference type="Gene3D" id="3.40.50.720">
    <property type="entry name" value="NAD(P)-binding Rossmann-like Domain"/>
    <property type="match status" value="1"/>
</dbReference>
<keyword evidence="9" id="KW-0119">Carbohydrate metabolism</keyword>
<keyword evidence="8 9" id="KW-0413">Isomerase</keyword>
<comment type="pathway">
    <text evidence="3 9">Carbohydrate metabolism; galactose metabolism.</text>
</comment>
<evidence type="ECO:0000256" key="7">
    <source>
        <dbReference type="ARBA" id="ARBA00023027"/>
    </source>
</evidence>
<evidence type="ECO:0000256" key="1">
    <source>
        <dbReference type="ARBA" id="ARBA00000083"/>
    </source>
</evidence>
<evidence type="ECO:0000313" key="11">
    <source>
        <dbReference type="EMBL" id="MEN3324720.1"/>
    </source>
</evidence>
<dbReference type="RefSeq" id="WP_346242519.1">
    <property type="nucleotide sequence ID" value="NZ_JAZHYP010000007.1"/>
</dbReference>
<dbReference type="InterPro" id="IPR005886">
    <property type="entry name" value="UDP_G4E"/>
</dbReference>
<comment type="cofactor">
    <cofactor evidence="2 9">
        <name>NAD(+)</name>
        <dbReference type="ChEBI" id="CHEBI:57540"/>
    </cofactor>
</comment>
<evidence type="ECO:0000256" key="4">
    <source>
        <dbReference type="ARBA" id="ARBA00007637"/>
    </source>
</evidence>
<evidence type="ECO:0000256" key="8">
    <source>
        <dbReference type="ARBA" id="ARBA00023235"/>
    </source>
</evidence>
<evidence type="ECO:0000256" key="6">
    <source>
        <dbReference type="ARBA" id="ARBA00018569"/>
    </source>
</evidence>
<evidence type="ECO:0000256" key="9">
    <source>
        <dbReference type="RuleBase" id="RU366046"/>
    </source>
</evidence>
<feature type="domain" description="NAD(P)-binding" evidence="10">
    <location>
        <begin position="5"/>
        <end position="328"/>
    </location>
</feature>
<dbReference type="EC" id="5.1.3.2" evidence="5 9"/>
<keyword evidence="12" id="KW-1185">Reference proteome</keyword>
<keyword evidence="7 9" id="KW-0520">NAD</keyword>
<dbReference type="NCBIfam" id="TIGR01179">
    <property type="entry name" value="galE"/>
    <property type="match status" value="1"/>
</dbReference>
<dbReference type="SUPFAM" id="SSF51735">
    <property type="entry name" value="NAD(P)-binding Rossmann-fold domains"/>
    <property type="match status" value="1"/>
</dbReference>
<evidence type="ECO:0000256" key="2">
    <source>
        <dbReference type="ARBA" id="ARBA00001911"/>
    </source>
</evidence>